<dbReference type="InterPro" id="IPR011527">
    <property type="entry name" value="ABC1_TM_dom"/>
</dbReference>
<keyword evidence="15" id="KW-1185">Reference proteome</keyword>
<dbReference type="PROSITE" id="PS50929">
    <property type="entry name" value="ABC_TM1F"/>
    <property type="match status" value="2"/>
</dbReference>
<evidence type="ECO:0000256" key="3">
    <source>
        <dbReference type="ARBA" id="ARBA00022448"/>
    </source>
</evidence>
<dbReference type="SUPFAM" id="SSF52540">
    <property type="entry name" value="P-loop containing nucleoside triphosphate hydrolases"/>
    <property type="match status" value="2"/>
</dbReference>
<feature type="region of interest" description="Disordered" evidence="10">
    <location>
        <begin position="1325"/>
        <end position="1350"/>
    </location>
</feature>
<reference evidence="14" key="1">
    <citation type="submission" date="2022-07" db="EMBL/GenBank/DDBJ databases">
        <title>Fungi with potential for degradation of polypropylene.</title>
        <authorList>
            <person name="Gostincar C."/>
        </authorList>
    </citation>
    <scope>NUCLEOTIDE SEQUENCE</scope>
    <source>
        <strain evidence="14">EXF-13287</strain>
    </source>
</reference>
<evidence type="ECO:0000256" key="8">
    <source>
        <dbReference type="ARBA" id="ARBA00022989"/>
    </source>
</evidence>
<dbReference type="CDD" id="cd18596">
    <property type="entry name" value="ABC_6TM_VMR1_D1_like"/>
    <property type="match status" value="1"/>
</dbReference>
<dbReference type="PANTHER" id="PTHR24223:SF456">
    <property type="entry name" value="MULTIDRUG RESISTANCE-ASSOCIATED PROTEIN LETHAL(2)03659"/>
    <property type="match status" value="1"/>
</dbReference>
<dbReference type="EMBL" id="JANBVN010000023">
    <property type="protein sequence ID" value="KAJ9161412.1"/>
    <property type="molecule type" value="Genomic_DNA"/>
</dbReference>
<feature type="domain" description="ABC transmembrane type-1" evidence="13">
    <location>
        <begin position="260"/>
        <end position="562"/>
    </location>
</feature>
<feature type="transmembrane region" description="Helical" evidence="11">
    <location>
        <begin position="1118"/>
        <end position="1138"/>
    </location>
</feature>
<feature type="transmembrane region" description="Helical" evidence="11">
    <location>
        <begin position="1017"/>
        <end position="1046"/>
    </location>
</feature>
<evidence type="ECO:0000256" key="5">
    <source>
        <dbReference type="ARBA" id="ARBA00022737"/>
    </source>
</evidence>
<dbReference type="Pfam" id="PF00005">
    <property type="entry name" value="ABC_tran"/>
    <property type="match status" value="2"/>
</dbReference>
<dbReference type="InterPro" id="IPR003593">
    <property type="entry name" value="AAA+_ATPase"/>
</dbReference>
<gene>
    <name evidence="14" type="ORF">NKR19_g2303</name>
</gene>
<dbReference type="InterPro" id="IPR017871">
    <property type="entry name" value="ABC_transporter-like_CS"/>
</dbReference>
<dbReference type="Gene3D" id="3.40.50.300">
    <property type="entry name" value="P-loop containing nucleotide triphosphate hydrolases"/>
    <property type="match status" value="2"/>
</dbReference>
<organism evidence="14 15">
    <name type="scientific">Coniochaeta hoffmannii</name>
    <dbReference type="NCBI Taxonomy" id="91930"/>
    <lineage>
        <taxon>Eukaryota</taxon>
        <taxon>Fungi</taxon>
        <taxon>Dikarya</taxon>
        <taxon>Ascomycota</taxon>
        <taxon>Pezizomycotina</taxon>
        <taxon>Sordariomycetes</taxon>
        <taxon>Sordariomycetidae</taxon>
        <taxon>Coniochaetales</taxon>
        <taxon>Coniochaetaceae</taxon>
        <taxon>Coniochaeta</taxon>
    </lineage>
</organism>
<protein>
    <submittedName>
        <fullName evidence="14">ATP-dependent bile acid permease</fullName>
    </submittedName>
</protein>
<keyword evidence="4 11" id="KW-0812">Transmembrane</keyword>
<feature type="transmembrane region" description="Helical" evidence="11">
    <location>
        <begin position="69"/>
        <end position="93"/>
    </location>
</feature>
<dbReference type="InterPro" id="IPR003439">
    <property type="entry name" value="ABC_transporter-like_ATP-bd"/>
</dbReference>
<feature type="transmembrane region" description="Helical" evidence="11">
    <location>
        <begin position="497"/>
        <end position="522"/>
    </location>
</feature>
<feature type="transmembrane region" description="Helical" evidence="11">
    <location>
        <begin position="292"/>
        <end position="313"/>
    </location>
</feature>
<keyword evidence="9 11" id="KW-0472">Membrane</keyword>
<accession>A0AA38SGU4</accession>
<evidence type="ECO:0000256" key="1">
    <source>
        <dbReference type="ARBA" id="ARBA00004141"/>
    </source>
</evidence>
<dbReference type="GO" id="GO:0140359">
    <property type="term" value="F:ABC-type transporter activity"/>
    <property type="evidence" value="ECO:0007669"/>
    <property type="project" value="InterPro"/>
</dbReference>
<dbReference type="PROSITE" id="PS00211">
    <property type="entry name" value="ABC_TRANSPORTER_1"/>
    <property type="match status" value="1"/>
</dbReference>
<dbReference type="Proteomes" id="UP001174691">
    <property type="component" value="Unassembled WGS sequence"/>
</dbReference>
<comment type="subcellular location">
    <subcellularLocation>
        <location evidence="1">Membrane</location>
        <topology evidence="1">Multi-pass membrane protein</topology>
    </subcellularLocation>
</comment>
<dbReference type="SMART" id="SM00382">
    <property type="entry name" value="AAA"/>
    <property type="match status" value="2"/>
</dbReference>
<evidence type="ECO:0000259" key="13">
    <source>
        <dbReference type="PROSITE" id="PS50929"/>
    </source>
</evidence>
<dbReference type="CDD" id="cd03244">
    <property type="entry name" value="ABCC_MRP_domain2"/>
    <property type="match status" value="1"/>
</dbReference>
<comment type="caution">
    <text evidence="14">The sequence shown here is derived from an EMBL/GenBank/DDBJ whole genome shotgun (WGS) entry which is preliminary data.</text>
</comment>
<feature type="domain" description="ABC transporter" evidence="12">
    <location>
        <begin position="1207"/>
        <end position="1466"/>
    </location>
</feature>
<feature type="region of interest" description="Disordered" evidence="10">
    <location>
        <begin position="842"/>
        <end position="870"/>
    </location>
</feature>
<evidence type="ECO:0000256" key="2">
    <source>
        <dbReference type="ARBA" id="ARBA00009726"/>
    </source>
</evidence>
<dbReference type="PROSITE" id="PS50893">
    <property type="entry name" value="ABC_TRANSPORTER_2"/>
    <property type="match status" value="2"/>
</dbReference>
<feature type="transmembrane region" description="Helical" evidence="11">
    <location>
        <begin position="113"/>
        <end position="130"/>
    </location>
</feature>
<dbReference type="InterPro" id="IPR050173">
    <property type="entry name" value="ABC_transporter_C-like"/>
</dbReference>
<evidence type="ECO:0000256" key="4">
    <source>
        <dbReference type="ARBA" id="ARBA00022692"/>
    </source>
</evidence>
<feature type="domain" description="ABC transmembrane type-1" evidence="13">
    <location>
        <begin position="1016"/>
        <end position="1173"/>
    </location>
</feature>
<dbReference type="Pfam" id="PF00664">
    <property type="entry name" value="ABC_membrane"/>
    <property type="match status" value="2"/>
</dbReference>
<feature type="transmembrane region" description="Helical" evidence="11">
    <location>
        <begin position="421"/>
        <end position="439"/>
    </location>
</feature>
<keyword evidence="7" id="KW-0067">ATP-binding</keyword>
<comment type="similarity">
    <text evidence="2">Belongs to the ABC transporter superfamily. ABCC family. Conjugate transporter (TC 3.A.1.208) subfamily.</text>
</comment>
<name>A0AA38SGU4_9PEZI</name>
<feature type="transmembrane region" description="Helical" evidence="11">
    <location>
        <begin position="6"/>
        <end position="27"/>
    </location>
</feature>
<evidence type="ECO:0000256" key="7">
    <source>
        <dbReference type="ARBA" id="ARBA00022840"/>
    </source>
</evidence>
<keyword evidence="6" id="KW-0547">Nucleotide-binding</keyword>
<feature type="transmembrane region" description="Helical" evidence="11">
    <location>
        <begin position="985"/>
        <end position="1005"/>
    </location>
</feature>
<proteinExistence type="inferred from homology"/>
<feature type="transmembrane region" description="Helical" evidence="11">
    <location>
        <begin position="151"/>
        <end position="171"/>
    </location>
</feature>
<keyword evidence="8 11" id="KW-1133">Transmembrane helix</keyword>
<dbReference type="GO" id="GO:0016020">
    <property type="term" value="C:membrane"/>
    <property type="evidence" value="ECO:0007669"/>
    <property type="project" value="UniProtKB-SubCell"/>
</dbReference>
<dbReference type="InterPro" id="IPR027417">
    <property type="entry name" value="P-loop_NTPase"/>
</dbReference>
<feature type="domain" description="ABC transporter" evidence="12">
    <location>
        <begin position="599"/>
        <end position="848"/>
    </location>
</feature>
<evidence type="ECO:0000256" key="10">
    <source>
        <dbReference type="SAM" id="MobiDB-lite"/>
    </source>
</evidence>
<dbReference type="FunFam" id="3.40.50.300:FF:000610">
    <property type="entry name" value="Multidrug resistance-associated ABC transporter"/>
    <property type="match status" value="1"/>
</dbReference>
<sequence length="1506" mass="164748">MAGQHLLQGVTAVCATACILFLSLPALKALLSRNGTLKGYVPVDSRYEDEDGEATEESIKAYSDLTPRIAVYSGVLLGIGTIVAWSGVISWSLICLQAVCLPLKHHYLPRYRLAVYGMLSALILAVVIAWKDIYPALDDLTAPQTHRKVHSILCIVQSFVALAVVCAFASFPRRPDVFHNGCLVDQQHTVSLLKRISYSFNMLIFDIARQRQMTISDLPVLHHPLRSRNLTAGFMANSGDGSLFRQLLRVHLSGISMQWIFTVTGSVLSLFPQLVLYRFLQSIEDRGDSHMVDPYMFVWASALLFSQAVAVGFQTWSSWFTASRLITPVMSLLQSLIFSKAMRQYDTAIANQGDDSHNIKDPRSAEKLKEKIVRQSVINHMQMDSSRVTMFFMFNSQIPSALTNFFLAGAFLVRIMGWRSVLAGIVAAGLTAPFTAWFGRSYSKVTISLMISRDSKANVLTEALQGMRQIKYSGLERLWEERMLARRKEELDKYRTASLWGCVLIFLVNLGPVLLGCVAFSVYAWQNGTYIKASVIFTSLDLLNRVSGSLSVLPMLQMLLLEAGTSCKRLDKYLSQADRRQIAEPGAAISFEKATVAWPKAEDADASQPIGARPEEHSMLRDITLEIPAEKLSVISGKTGSGKSLLLAAILGEVKLVSGTVHTPRPPLVTEAAHDSIPLCEWIVPSSMAFVSQTPWIESGTVKENITFGLPFNESRYEKVLHACALEKDIEHLVDGAQTQVGPKGVTLSGGQRWRLALARALYSRAGIIILDDVLSAVDSHVGRIIADEGLTGELANRRTRILATHHPELVLPHAGYLIELREGRVESARRMEDIVTSLLNCPDNSNRTEAPARVGTNGGPDGSEADGKGLYSQHDAEMQSRAEVRHGEDEKHEAGMVKWNVYKAYLKASGGFLYWTVGVGMLMVTHLVGVTETWALKELSETASSQGTSTSTLHAQAGVYPGSSPQSYLGVAVKTSTGDPNSEIIFWLGLYVVLHILGGVLVAGNMVGDPRFDKSVIGLVVIIGTSLFISPWIIFFGIILVFFYINVASKYITAAREVNRINSTSNSPVFDQFSSVLSGLSTIRAFGRTEYYINRMYNLIDNSSKARLASISLSQWLSFRLGMLGVLFVTVVAYAVAVGGASAALAGFTLAFAFQYSAVLNGLLQTMTSWELGFNAVERVLEYAEIETEPEGGADAPAAWPTRGRIEVEHLTASYADNLPDVLTDLNFTIEAGERVGVVGRTGAGKSTLASVLFRLMEPKKGAVRIDNIDISTLKLDQLRSRLAIIPQDPFLFSGTLRSNLDMEGLHDDYDLHQALQRVHLVMEGDNDPPTSQARPSADASEATEPSATHSNVFTNLSAPITSGGANLSQGQRQLVCLARALLRRPKLIILDEATSAVDHATDAAIQVSLRREFAGCTVLVVAHRLSTVADFDRLLVLDSGRVAEMGTPGELLKRGMEKERQREGQAVEVEGGGAGCDGTGTFWELVKRSAEREKLVEMIGKDKV</sequence>
<evidence type="ECO:0000256" key="11">
    <source>
        <dbReference type="SAM" id="Phobius"/>
    </source>
</evidence>
<feature type="transmembrane region" description="Helical" evidence="11">
    <location>
        <begin position="391"/>
        <end position="415"/>
    </location>
</feature>
<keyword evidence="5" id="KW-0677">Repeat</keyword>
<dbReference type="PANTHER" id="PTHR24223">
    <property type="entry name" value="ATP-BINDING CASSETTE SUB-FAMILY C"/>
    <property type="match status" value="1"/>
</dbReference>
<keyword evidence="3" id="KW-0813">Transport</keyword>
<dbReference type="InterPro" id="IPR036640">
    <property type="entry name" value="ABC1_TM_sf"/>
</dbReference>
<evidence type="ECO:0000259" key="12">
    <source>
        <dbReference type="PROSITE" id="PS50893"/>
    </source>
</evidence>
<feature type="transmembrane region" description="Helical" evidence="11">
    <location>
        <begin position="913"/>
        <end position="931"/>
    </location>
</feature>
<dbReference type="GO" id="GO:0005524">
    <property type="term" value="F:ATP binding"/>
    <property type="evidence" value="ECO:0007669"/>
    <property type="project" value="UniProtKB-KW"/>
</dbReference>
<dbReference type="SUPFAM" id="SSF90123">
    <property type="entry name" value="ABC transporter transmembrane region"/>
    <property type="match status" value="2"/>
</dbReference>
<evidence type="ECO:0000256" key="9">
    <source>
        <dbReference type="ARBA" id="ARBA00023136"/>
    </source>
</evidence>
<dbReference type="CDD" id="cd03250">
    <property type="entry name" value="ABCC_MRP_domain1"/>
    <property type="match status" value="1"/>
</dbReference>
<feature type="transmembrane region" description="Helical" evidence="11">
    <location>
        <begin position="259"/>
        <end position="280"/>
    </location>
</feature>
<evidence type="ECO:0000256" key="6">
    <source>
        <dbReference type="ARBA" id="ARBA00022741"/>
    </source>
</evidence>
<evidence type="ECO:0000313" key="15">
    <source>
        <dbReference type="Proteomes" id="UP001174691"/>
    </source>
</evidence>
<dbReference type="Gene3D" id="1.20.1560.10">
    <property type="entry name" value="ABC transporter type 1, transmembrane domain"/>
    <property type="match status" value="2"/>
</dbReference>
<evidence type="ECO:0000313" key="14">
    <source>
        <dbReference type="EMBL" id="KAJ9161412.1"/>
    </source>
</evidence>
<dbReference type="GO" id="GO:0016887">
    <property type="term" value="F:ATP hydrolysis activity"/>
    <property type="evidence" value="ECO:0007669"/>
    <property type="project" value="InterPro"/>
</dbReference>